<evidence type="ECO:0000313" key="2">
    <source>
        <dbReference type="Proteomes" id="UP000218334"/>
    </source>
</evidence>
<reference evidence="2" key="1">
    <citation type="journal article" date="2017" name="Nat. Ecol. Evol.">
        <title>Genome expansion and lineage-specific genetic innovations in the forest pathogenic fungi Armillaria.</title>
        <authorList>
            <person name="Sipos G."/>
            <person name="Prasanna A.N."/>
            <person name="Walter M.C."/>
            <person name="O'Connor E."/>
            <person name="Balint B."/>
            <person name="Krizsan K."/>
            <person name="Kiss B."/>
            <person name="Hess J."/>
            <person name="Varga T."/>
            <person name="Slot J."/>
            <person name="Riley R."/>
            <person name="Boka B."/>
            <person name="Rigling D."/>
            <person name="Barry K."/>
            <person name="Lee J."/>
            <person name="Mihaltcheva S."/>
            <person name="LaButti K."/>
            <person name="Lipzen A."/>
            <person name="Waldron R."/>
            <person name="Moloney N.M."/>
            <person name="Sperisen C."/>
            <person name="Kredics L."/>
            <person name="Vagvoelgyi C."/>
            <person name="Patrignani A."/>
            <person name="Fitzpatrick D."/>
            <person name="Nagy I."/>
            <person name="Doyle S."/>
            <person name="Anderson J.B."/>
            <person name="Grigoriev I.V."/>
            <person name="Gueldener U."/>
            <person name="Muensterkoetter M."/>
            <person name="Nagy L.G."/>
        </authorList>
    </citation>
    <scope>NUCLEOTIDE SEQUENCE [LARGE SCALE GENOMIC DNA]</scope>
    <source>
        <strain evidence="2">28-4</strain>
    </source>
</reference>
<dbReference type="EMBL" id="KZ293450">
    <property type="protein sequence ID" value="PBK64619.1"/>
    <property type="molecule type" value="Genomic_DNA"/>
</dbReference>
<evidence type="ECO:0000313" key="1">
    <source>
        <dbReference type="EMBL" id="PBK64619.1"/>
    </source>
</evidence>
<accession>A0A2H3B113</accession>
<sequence length="150" mass="16854">MSARLDFPTHSVKGYSLFKWDHCVSCGGPGLLPWMDILKGLKSKTDTSLFANNKKYPALWQREDNYGHFLTVFHGTFWVPNSDDGLALGGSSSWTIDERKYIVQGFNMVEGMAKSHPIIQRVADNLMTYGDQWREGMGDGEMKLTGAEIT</sequence>
<gene>
    <name evidence="1" type="ORF">ARMSODRAFT_978876</name>
</gene>
<organism evidence="1 2">
    <name type="scientific">Armillaria solidipes</name>
    <dbReference type="NCBI Taxonomy" id="1076256"/>
    <lineage>
        <taxon>Eukaryota</taxon>
        <taxon>Fungi</taxon>
        <taxon>Dikarya</taxon>
        <taxon>Basidiomycota</taxon>
        <taxon>Agaricomycotina</taxon>
        <taxon>Agaricomycetes</taxon>
        <taxon>Agaricomycetidae</taxon>
        <taxon>Agaricales</taxon>
        <taxon>Marasmiineae</taxon>
        <taxon>Physalacriaceae</taxon>
        <taxon>Armillaria</taxon>
    </lineage>
</organism>
<name>A0A2H3B113_9AGAR</name>
<dbReference type="AlphaFoldDB" id="A0A2H3B113"/>
<protein>
    <submittedName>
        <fullName evidence="1">Uncharacterized protein</fullName>
    </submittedName>
</protein>
<keyword evidence="2" id="KW-1185">Reference proteome</keyword>
<dbReference type="Proteomes" id="UP000218334">
    <property type="component" value="Unassembled WGS sequence"/>
</dbReference>
<proteinExistence type="predicted"/>